<dbReference type="InterPro" id="IPR051910">
    <property type="entry name" value="ComF/GntX_DNA_util-trans"/>
</dbReference>
<comment type="similarity">
    <text evidence="1">Belongs to the ComF/GntX family.</text>
</comment>
<dbReference type="InterPro" id="IPR029057">
    <property type="entry name" value="PRTase-like"/>
</dbReference>
<organism evidence="3 4">
    <name type="scientific">Candidatus Uhrbacteria bacterium RIFCSPHIGHO2_02_FULL_57_19</name>
    <dbReference type="NCBI Taxonomy" id="1802391"/>
    <lineage>
        <taxon>Bacteria</taxon>
        <taxon>Candidatus Uhriibacteriota</taxon>
    </lineage>
</organism>
<proteinExistence type="inferred from homology"/>
<dbReference type="Gene3D" id="3.40.50.2020">
    <property type="match status" value="1"/>
</dbReference>
<dbReference type="EMBL" id="MGDZ01000011">
    <property type="protein sequence ID" value="OGL74004.1"/>
    <property type="molecule type" value="Genomic_DNA"/>
</dbReference>
<evidence type="ECO:0000256" key="1">
    <source>
        <dbReference type="ARBA" id="ARBA00008007"/>
    </source>
</evidence>
<evidence type="ECO:0000313" key="3">
    <source>
        <dbReference type="EMBL" id="OGL74004.1"/>
    </source>
</evidence>
<feature type="domain" description="Phosphoribosyltransferase" evidence="2">
    <location>
        <begin position="173"/>
        <end position="221"/>
    </location>
</feature>
<reference evidence="3 4" key="1">
    <citation type="journal article" date="2016" name="Nat. Commun.">
        <title>Thousands of microbial genomes shed light on interconnected biogeochemical processes in an aquifer system.</title>
        <authorList>
            <person name="Anantharaman K."/>
            <person name="Brown C.T."/>
            <person name="Hug L.A."/>
            <person name="Sharon I."/>
            <person name="Castelle C.J."/>
            <person name="Probst A.J."/>
            <person name="Thomas B.C."/>
            <person name="Singh A."/>
            <person name="Wilkins M.J."/>
            <person name="Karaoz U."/>
            <person name="Brodie E.L."/>
            <person name="Williams K.H."/>
            <person name="Hubbard S.S."/>
            <person name="Banfield J.F."/>
        </authorList>
    </citation>
    <scope>NUCLEOTIDE SEQUENCE [LARGE SCALE GENOMIC DNA]</scope>
</reference>
<evidence type="ECO:0000259" key="2">
    <source>
        <dbReference type="Pfam" id="PF00156"/>
    </source>
</evidence>
<dbReference type="PANTHER" id="PTHR47505">
    <property type="entry name" value="DNA UTILIZATION PROTEIN YHGH"/>
    <property type="match status" value="1"/>
</dbReference>
<dbReference type="Proteomes" id="UP000176303">
    <property type="component" value="Unassembled WGS sequence"/>
</dbReference>
<protein>
    <recommendedName>
        <fullName evidence="2">Phosphoribosyltransferase domain-containing protein</fullName>
    </recommendedName>
</protein>
<evidence type="ECO:0000313" key="4">
    <source>
        <dbReference type="Proteomes" id="UP000176303"/>
    </source>
</evidence>
<dbReference type="InterPro" id="IPR000836">
    <property type="entry name" value="PRTase_dom"/>
</dbReference>
<dbReference type="STRING" id="1802391.A3D72_03905"/>
<dbReference type="SUPFAM" id="SSF53271">
    <property type="entry name" value="PRTase-like"/>
    <property type="match status" value="1"/>
</dbReference>
<sequence length="229" mass="24690">MAKLINAILDLVFPISCVICGREKTWLCPACAGAVVLRPFRSCPECLKVSTGGAACGSCRTDSPLSGLTAAAPYSDPAVRKLICGLKYGRARSALPAVVALLRRSNVSSRLPPADLIIPVPLHRVKKHLRGFNQTELIAAEFAGDLGLPVSVGNLARRKKTEPQAKLRDEERSKNLRDAFQIVNRGEIDGKRVILVDDVFTSGWTMREAARVLREAGASEVWGLAVAYG</sequence>
<comment type="caution">
    <text evidence="3">The sequence shown here is derived from an EMBL/GenBank/DDBJ whole genome shotgun (WGS) entry which is preliminary data.</text>
</comment>
<gene>
    <name evidence="3" type="ORF">A3D72_03905</name>
</gene>
<accession>A0A1F7U8F7</accession>
<name>A0A1F7U8F7_9BACT</name>
<dbReference type="PANTHER" id="PTHR47505:SF1">
    <property type="entry name" value="DNA UTILIZATION PROTEIN YHGH"/>
    <property type="match status" value="1"/>
</dbReference>
<dbReference type="AlphaFoldDB" id="A0A1F7U8F7"/>
<dbReference type="CDD" id="cd06223">
    <property type="entry name" value="PRTases_typeI"/>
    <property type="match status" value="1"/>
</dbReference>
<dbReference type="Pfam" id="PF00156">
    <property type="entry name" value="Pribosyltran"/>
    <property type="match status" value="1"/>
</dbReference>